<sequence length="107" mass="11384">MTSCTSGVRTGKGRRVIKYSHHGNGESAPDKAFSLALADPRSKADGDTASSVGSARTRRAPQGPRDAFFTALGTDRDLPVESRALPDKGENRADGPVEPRLRTCRST</sequence>
<gene>
    <name evidence="2" type="ORF">GCM10010439_70470</name>
</gene>
<name>A0ABP6H8Y3_9ACTN</name>
<reference evidence="3" key="1">
    <citation type="journal article" date="2019" name="Int. J. Syst. Evol. Microbiol.">
        <title>The Global Catalogue of Microorganisms (GCM) 10K type strain sequencing project: providing services to taxonomists for standard genome sequencing and annotation.</title>
        <authorList>
            <consortium name="The Broad Institute Genomics Platform"/>
            <consortium name="The Broad Institute Genome Sequencing Center for Infectious Disease"/>
            <person name="Wu L."/>
            <person name="Ma J."/>
        </authorList>
    </citation>
    <scope>NUCLEOTIDE SEQUENCE [LARGE SCALE GENOMIC DNA]</scope>
    <source>
        <strain evidence="3">JCM 8201</strain>
    </source>
</reference>
<evidence type="ECO:0000313" key="3">
    <source>
        <dbReference type="Proteomes" id="UP001501842"/>
    </source>
</evidence>
<feature type="compositionally biased region" description="Basic and acidic residues" evidence="1">
    <location>
        <begin position="74"/>
        <end position="101"/>
    </location>
</feature>
<dbReference type="Proteomes" id="UP001501842">
    <property type="component" value="Unassembled WGS sequence"/>
</dbReference>
<organism evidence="2 3">
    <name type="scientific">Actinocorallia aurantiaca</name>
    <dbReference type="NCBI Taxonomy" id="46204"/>
    <lineage>
        <taxon>Bacteria</taxon>
        <taxon>Bacillati</taxon>
        <taxon>Actinomycetota</taxon>
        <taxon>Actinomycetes</taxon>
        <taxon>Streptosporangiales</taxon>
        <taxon>Thermomonosporaceae</taxon>
        <taxon>Actinocorallia</taxon>
    </lineage>
</organism>
<proteinExistence type="predicted"/>
<evidence type="ECO:0000313" key="2">
    <source>
        <dbReference type="EMBL" id="GAA2738036.1"/>
    </source>
</evidence>
<feature type="region of interest" description="Disordered" evidence="1">
    <location>
        <begin position="1"/>
        <end position="107"/>
    </location>
</feature>
<feature type="compositionally biased region" description="Basic residues" evidence="1">
    <location>
        <begin position="11"/>
        <end position="21"/>
    </location>
</feature>
<protein>
    <submittedName>
        <fullName evidence="2">Uncharacterized protein</fullName>
    </submittedName>
</protein>
<keyword evidence="3" id="KW-1185">Reference proteome</keyword>
<comment type="caution">
    <text evidence="2">The sequence shown here is derived from an EMBL/GenBank/DDBJ whole genome shotgun (WGS) entry which is preliminary data.</text>
</comment>
<accession>A0ABP6H8Y3</accession>
<dbReference type="EMBL" id="BAAATZ010000037">
    <property type="protein sequence ID" value="GAA2738036.1"/>
    <property type="molecule type" value="Genomic_DNA"/>
</dbReference>
<evidence type="ECO:0000256" key="1">
    <source>
        <dbReference type="SAM" id="MobiDB-lite"/>
    </source>
</evidence>